<feature type="compositionally biased region" description="Basic residues" evidence="1">
    <location>
        <begin position="45"/>
        <end position="55"/>
    </location>
</feature>
<reference evidence="2 3" key="1">
    <citation type="submission" date="2020-02" db="EMBL/GenBank/DDBJ databases">
        <authorList>
            <person name="Ferguson B K."/>
        </authorList>
    </citation>
    <scope>NUCLEOTIDE SEQUENCE [LARGE SCALE GENOMIC DNA]</scope>
</reference>
<organism evidence="2 3">
    <name type="scientific">Nesidiocoris tenuis</name>
    <dbReference type="NCBI Taxonomy" id="355587"/>
    <lineage>
        <taxon>Eukaryota</taxon>
        <taxon>Metazoa</taxon>
        <taxon>Ecdysozoa</taxon>
        <taxon>Arthropoda</taxon>
        <taxon>Hexapoda</taxon>
        <taxon>Insecta</taxon>
        <taxon>Pterygota</taxon>
        <taxon>Neoptera</taxon>
        <taxon>Paraneoptera</taxon>
        <taxon>Hemiptera</taxon>
        <taxon>Heteroptera</taxon>
        <taxon>Panheteroptera</taxon>
        <taxon>Cimicomorpha</taxon>
        <taxon>Miridae</taxon>
        <taxon>Dicyphina</taxon>
        <taxon>Nesidiocoris</taxon>
    </lineage>
</organism>
<sequence length="85" mass="9602">MTSFGCDIVRSGRNSANLPYSTEKVVESRITCDYELRQPSTMNKSPRKSSHLRQPLRKDANAHNKNPGISNDRVNNCIVWRLGLA</sequence>
<name>A0A6H5G6Y3_9HEMI</name>
<keyword evidence="3" id="KW-1185">Reference proteome</keyword>
<proteinExistence type="predicted"/>
<dbReference type="AlphaFoldDB" id="A0A6H5G6Y3"/>
<dbReference type="Proteomes" id="UP000479000">
    <property type="component" value="Unassembled WGS sequence"/>
</dbReference>
<feature type="region of interest" description="Disordered" evidence="1">
    <location>
        <begin position="37"/>
        <end position="70"/>
    </location>
</feature>
<accession>A0A6H5G6Y3</accession>
<evidence type="ECO:0000313" key="3">
    <source>
        <dbReference type="Proteomes" id="UP000479000"/>
    </source>
</evidence>
<gene>
    <name evidence="2" type="ORF">NTEN_LOCUS4803</name>
</gene>
<dbReference type="EMBL" id="CADCXU010007176">
    <property type="protein sequence ID" value="CAA9998520.1"/>
    <property type="molecule type" value="Genomic_DNA"/>
</dbReference>
<evidence type="ECO:0000313" key="2">
    <source>
        <dbReference type="EMBL" id="CAA9998520.1"/>
    </source>
</evidence>
<protein>
    <submittedName>
        <fullName evidence="2">Uncharacterized protein</fullName>
    </submittedName>
</protein>
<evidence type="ECO:0000256" key="1">
    <source>
        <dbReference type="SAM" id="MobiDB-lite"/>
    </source>
</evidence>